<proteinExistence type="predicted"/>
<protein>
    <submittedName>
        <fullName evidence="1">Uncharacterized protein</fullName>
    </submittedName>
</protein>
<gene>
    <name evidence="1" type="ORF">LOY88_004369</name>
</gene>
<name>A0ACB8UTN4_9EURO</name>
<dbReference type="EMBL" id="JALBCA010000065">
    <property type="protein sequence ID" value="KAI2384946.1"/>
    <property type="molecule type" value="Genomic_DNA"/>
</dbReference>
<organism evidence="1">
    <name type="scientific">Ophidiomyces ophidiicola</name>
    <dbReference type="NCBI Taxonomy" id="1387563"/>
    <lineage>
        <taxon>Eukaryota</taxon>
        <taxon>Fungi</taxon>
        <taxon>Dikarya</taxon>
        <taxon>Ascomycota</taxon>
        <taxon>Pezizomycotina</taxon>
        <taxon>Eurotiomycetes</taxon>
        <taxon>Eurotiomycetidae</taxon>
        <taxon>Onygenales</taxon>
        <taxon>Onygenaceae</taxon>
        <taxon>Ophidiomyces</taxon>
    </lineage>
</organism>
<evidence type="ECO:0000313" key="1">
    <source>
        <dbReference type="EMBL" id="KAI2384946.1"/>
    </source>
</evidence>
<accession>A0ACB8UTN4</accession>
<sequence length="561" mass="60549">MSNIIEALYIYDDSSVPILEHVYSSRPPSATALLPLFLQHPAPRPSVLYLPDAIPPVSVFSTLHANLLFLVPGSCETEPLHVLEFLHRVIDVLEDFIGSPLLASKIQNNYDVVAQILNEMCDAGVVCNTESNALQEVVEVPGWMNKFLSGVGLPGSSPSLGPSNPLKTSLTTMPAPNGPISAGPAIPWRRQGVRHTSNEIYVDIVESLQVTIAPSGRALSAVANGTIAFNSKISGVPNLLLSLTAPGGHKSLEHKISLPVFHPCVRLARWREKPGELSFVPPDGRFILAGYEVDLLPVDPSIDEPPTFMEKLFLPTNIELQKSLGNNGLDFEVRLTLNTNFPGINTSRGNGPLNSRSGSSAPSFLGNIGGSGSSSPSLEDVVVSVPIPPSVRYLTDIKTSRGEATFLPGNEFLEWRVPVTPKDTGNVSGSAVLRCTVVGFIDTVTKDAAEKENDVDENTRINPLHGYYDDGTLTDQPEEQQSRLASNKSSLSTARKAQLRSLLMPNSVSVSFSIRGWIPSGIRVDALAVDPRRSRGLGEGVKPYKGVKYVCVSRRGIERRC</sequence>
<comment type="caution">
    <text evidence="1">The sequence shown here is derived from an EMBL/GenBank/DDBJ whole genome shotgun (WGS) entry which is preliminary data.</text>
</comment>
<reference evidence="1" key="1">
    <citation type="journal article" date="2022" name="bioRxiv">
        <title>Population genetic analysis of Ophidiomyces ophidiicola, the causative agent of snake fungal disease, indicates recent introductions to the USA.</title>
        <authorList>
            <person name="Ladner J.T."/>
            <person name="Palmer J.M."/>
            <person name="Ettinger C.L."/>
            <person name="Stajich J.E."/>
            <person name="Farrell T.M."/>
            <person name="Glorioso B.M."/>
            <person name="Lawson B."/>
            <person name="Price S.J."/>
            <person name="Stengle A.G."/>
            <person name="Grear D.A."/>
            <person name="Lorch J.M."/>
        </authorList>
    </citation>
    <scope>NUCLEOTIDE SEQUENCE</scope>
    <source>
        <strain evidence="1">NWHC 24266-5</strain>
    </source>
</reference>